<feature type="signal peptide" evidence="1">
    <location>
        <begin position="1"/>
        <end position="26"/>
    </location>
</feature>
<protein>
    <recommendedName>
        <fullName evidence="4">Tetratricopeptide repeat protein</fullName>
    </recommendedName>
</protein>
<reference evidence="2 3" key="1">
    <citation type="submission" date="2015-06" db="EMBL/GenBank/DDBJ databases">
        <authorList>
            <person name="Xie B.-B."/>
            <person name="Rong J.-C."/>
            <person name="Qin Q.-L."/>
            <person name="Zhang Y.-Z."/>
        </authorList>
    </citation>
    <scope>NUCLEOTIDE SEQUENCE [LARGE SCALE GENOMIC DNA]</scope>
    <source>
        <strain evidence="2 3">JCM 20779</strain>
    </source>
</reference>
<evidence type="ECO:0008006" key="4">
    <source>
        <dbReference type="Google" id="ProtNLM"/>
    </source>
</evidence>
<gene>
    <name evidence="2" type="ORF">PPIS_a4064</name>
</gene>
<dbReference type="EMBL" id="CP011924">
    <property type="protein sequence ID" value="ATD08743.1"/>
    <property type="molecule type" value="Genomic_DNA"/>
</dbReference>
<evidence type="ECO:0000313" key="3">
    <source>
        <dbReference type="Proteomes" id="UP000016521"/>
    </source>
</evidence>
<dbReference type="Proteomes" id="UP000016521">
    <property type="component" value="Chromosome I"/>
</dbReference>
<sequence>MKLSTRHSCIRGLFLLLAMGNFSVQASMLCRDSFDTVRNNMTNMNYKSFDQTPNSGWRVLYNQGCYLEAAMLIEQYKTMTGEQQASLQWHLFQNYAMAGKREQAIEVGEALLLSAKNNPAEFLWVEYIAASVAFLKEDRVTLMKMRNKLAAQADFFPNKVNLKVLDSLVDNVKSSYQAAYQQ</sequence>
<proteinExistence type="predicted"/>
<feature type="chain" id="PRO_5045200154" description="Tetratricopeptide repeat protein" evidence="1">
    <location>
        <begin position="27"/>
        <end position="182"/>
    </location>
</feature>
<dbReference type="RefSeq" id="WP_010368938.1">
    <property type="nucleotide sequence ID" value="NZ_CP011924.1"/>
</dbReference>
<accession>A0ABM6NIQ6</accession>
<keyword evidence="1" id="KW-0732">Signal</keyword>
<evidence type="ECO:0000256" key="1">
    <source>
        <dbReference type="SAM" id="SignalP"/>
    </source>
</evidence>
<name>A0ABM6NIQ6_PSEO7</name>
<evidence type="ECO:0000313" key="2">
    <source>
        <dbReference type="EMBL" id="ATD08743.1"/>
    </source>
</evidence>
<organism evidence="2 3">
    <name type="scientific">Pseudoalteromonas piscicida</name>
    <dbReference type="NCBI Taxonomy" id="43662"/>
    <lineage>
        <taxon>Bacteria</taxon>
        <taxon>Pseudomonadati</taxon>
        <taxon>Pseudomonadota</taxon>
        <taxon>Gammaproteobacteria</taxon>
        <taxon>Alteromonadales</taxon>
        <taxon>Pseudoalteromonadaceae</taxon>
        <taxon>Pseudoalteromonas</taxon>
    </lineage>
</organism>
<keyword evidence="3" id="KW-1185">Reference proteome</keyword>